<evidence type="ECO:0000256" key="7">
    <source>
        <dbReference type="PROSITE-ProRule" id="PRU01360"/>
    </source>
</evidence>
<keyword evidence="6 7" id="KW-0998">Cell outer membrane</keyword>
<dbReference type="InterPro" id="IPR012910">
    <property type="entry name" value="Plug_dom"/>
</dbReference>
<keyword evidence="5 7" id="KW-0472">Membrane</keyword>
<name>A0A1H9LCA5_9SPHI</name>
<dbReference type="Gene3D" id="2.60.40.1120">
    <property type="entry name" value="Carboxypeptidase-like, regulatory domain"/>
    <property type="match status" value="1"/>
</dbReference>
<dbReference type="InterPro" id="IPR036942">
    <property type="entry name" value="Beta-barrel_TonB_sf"/>
</dbReference>
<keyword evidence="4 7" id="KW-0812">Transmembrane</keyword>
<protein>
    <submittedName>
        <fullName evidence="9">TonB-linked outer membrane protein, SusC/RagA family</fullName>
    </submittedName>
</protein>
<dbReference type="AlphaFoldDB" id="A0A1H9LCA5"/>
<reference evidence="9 10" key="1">
    <citation type="submission" date="2016-10" db="EMBL/GenBank/DDBJ databases">
        <authorList>
            <person name="de Groot N.N."/>
        </authorList>
    </citation>
    <scope>NUCLEOTIDE SEQUENCE [LARGE SCALE GENOMIC DNA]</scope>
    <source>
        <strain evidence="9 10">DSM 18610</strain>
    </source>
</reference>
<keyword evidence="2 7" id="KW-0813">Transport</keyword>
<feature type="domain" description="Secretin/TonB short N-terminal" evidence="8">
    <location>
        <begin position="68"/>
        <end position="119"/>
    </location>
</feature>
<dbReference type="OrthoDB" id="9768177at2"/>
<dbReference type="PROSITE" id="PS52016">
    <property type="entry name" value="TONB_DEPENDENT_REC_3"/>
    <property type="match status" value="1"/>
</dbReference>
<dbReference type="InterPro" id="IPR023997">
    <property type="entry name" value="TonB-dep_OMP_SusC/RagA_CS"/>
</dbReference>
<dbReference type="STRING" id="390241.SAMN04488023_10483"/>
<gene>
    <name evidence="9" type="ORF">SAMN04488023_10483</name>
</gene>
<evidence type="ECO:0000256" key="1">
    <source>
        <dbReference type="ARBA" id="ARBA00004571"/>
    </source>
</evidence>
<evidence type="ECO:0000313" key="9">
    <source>
        <dbReference type="EMBL" id="SER08958.1"/>
    </source>
</evidence>
<dbReference type="GO" id="GO:0009279">
    <property type="term" value="C:cell outer membrane"/>
    <property type="evidence" value="ECO:0007669"/>
    <property type="project" value="UniProtKB-SubCell"/>
</dbReference>
<dbReference type="SUPFAM" id="SSF49464">
    <property type="entry name" value="Carboxypeptidase regulatory domain-like"/>
    <property type="match status" value="1"/>
</dbReference>
<dbReference type="InterPro" id="IPR039426">
    <property type="entry name" value="TonB-dep_rcpt-like"/>
</dbReference>
<dbReference type="InterPro" id="IPR011662">
    <property type="entry name" value="Secretin/TonB_short_N"/>
</dbReference>
<dbReference type="Gene3D" id="2.170.130.10">
    <property type="entry name" value="TonB-dependent receptor, plug domain"/>
    <property type="match status" value="1"/>
</dbReference>
<sequence>MYKIYIRILCTRPGYIPKLLLMMKLITLILITSLMQVSAASFGQLVTLKEKNVTLEKIIKEIRRQSGYDVLLSTNKIKTSTSINANFNNATIEEVMTKIISGKDLTYTIEDKTILIKPKEKSIFDKVVDYFAAVKVTGKVRDKNGSPLPGVSVREKGAANAVSTGSNGDYTITVKEGATLTFSYIGYKTAEVDLGGKTVVNVTLEEDAAQLKEVNVVSTGYQDLNKKLFTGSATALKASDVKRDGINDVSRMLEGRVAGVSVQNVSGTFGAAPKIRVRGATSISGDNKPLWVVDGIILEDVVNISNEQLSTGDPSTLVGSSVAGLNPDDIESFNILKDAAATAQYGARAMNGVVIITTKKGRNTDGKPVISYTGNFSSYMKPSYSNFDILNSADQMNVYLEMQNKGWLNHSSSSRSANGGVFTKMYNQMYVYDPATGTYGLRNDAQSQKQFLQRYADANTDWFDVLFKQSFMQEHSVSVSSGTQKSKFYASTSFLQDNGWTVGDNVKRFTGNVRGNFEISDKLSLELITQGSIRDQRAPGTLGRNGNPVYGTYDRDFDINPFSYALNTSRTLTPYDANGNREFFTQNYAPFNILNELENNTLELNLIDFKVQGGLKYKITKDLKYSFDGAYRYAKTSQEHKITERSNMAEAYRAGISPPDATIRANNKFLYKNPDDPNALPVSVLPYGGFYKTNDDNIVNYYVRNSLEYDKTFNEDHLVNFFATQEMRYINRQNKIFDGYGYQYDKGGVPFIDPNIVKSNVEGGFNYYSMGYRYERYLNYSLRAAYSYKGKYSINATGRYDGSNLLGESRTARWLPTWNVSGAWNIDTENFMQSESIKKVVNRATLRATYGLVASMGSATNSSLVVQSMGTRRPYLGEKETKLYISGLENSELTFEKLNELNVGLDLGFFGERMTLTVDAYKRNSFDLIGAFRTSGIGGEAVKQANYADMTSRGIEATLGAKVLKIADFSWSTQLIFSYNKNKITNLKNQPTIFGLIGPDGGPLEGYAQRGLFSLDFQGLDPLNGSPKFINEEGKVDGDVYLQSDKIAYLKYEGAIDPTYTGGFSNNFKYKNFTLSTLITFAAGNKVRLSPSFKTSYTDLDAMPKAFLSRWEMQGDELKTNVPSILDAQEATAFGSNYAYNNYNYSTERVADGGFVRMKQIVLSYNIPTTFSKKLGLANASVSAVGNNLFLIYSDKKLNGQDPEFFGSGGVALPIPRQFTLSLKVGF</sequence>
<dbReference type="InterPro" id="IPR037066">
    <property type="entry name" value="Plug_dom_sf"/>
</dbReference>
<dbReference type="Pfam" id="PF13715">
    <property type="entry name" value="CarbopepD_reg_2"/>
    <property type="match status" value="1"/>
</dbReference>
<evidence type="ECO:0000256" key="4">
    <source>
        <dbReference type="ARBA" id="ARBA00022692"/>
    </source>
</evidence>
<dbReference type="Gene3D" id="3.55.50.30">
    <property type="match status" value="1"/>
</dbReference>
<dbReference type="EMBL" id="FOGG01000004">
    <property type="protein sequence ID" value="SER08958.1"/>
    <property type="molecule type" value="Genomic_DNA"/>
</dbReference>
<keyword evidence="10" id="KW-1185">Reference proteome</keyword>
<dbReference type="InterPro" id="IPR008969">
    <property type="entry name" value="CarboxyPept-like_regulatory"/>
</dbReference>
<dbReference type="Pfam" id="PF07660">
    <property type="entry name" value="STN"/>
    <property type="match status" value="1"/>
</dbReference>
<dbReference type="NCBIfam" id="TIGR04056">
    <property type="entry name" value="OMP_RagA_SusC"/>
    <property type="match status" value="1"/>
</dbReference>
<evidence type="ECO:0000313" key="10">
    <source>
        <dbReference type="Proteomes" id="UP000199572"/>
    </source>
</evidence>
<comment type="similarity">
    <text evidence="7">Belongs to the TonB-dependent receptor family.</text>
</comment>
<evidence type="ECO:0000256" key="6">
    <source>
        <dbReference type="ARBA" id="ARBA00023237"/>
    </source>
</evidence>
<evidence type="ECO:0000256" key="3">
    <source>
        <dbReference type="ARBA" id="ARBA00022452"/>
    </source>
</evidence>
<dbReference type="Proteomes" id="UP000199572">
    <property type="component" value="Unassembled WGS sequence"/>
</dbReference>
<evidence type="ECO:0000256" key="5">
    <source>
        <dbReference type="ARBA" id="ARBA00023136"/>
    </source>
</evidence>
<organism evidence="9 10">
    <name type="scientific">Pedobacter rhizosphaerae</name>
    <dbReference type="NCBI Taxonomy" id="390241"/>
    <lineage>
        <taxon>Bacteria</taxon>
        <taxon>Pseudomonadati</taxon>
        <taxon>Bacteroidota</taxon>
        <taxon>Sphingobacteriia</taxon>
        <taxon>Sphingobacteriales</taxon>
        <taxon>Sphingobacteriaceae</taxon>
        <taxon>Pedobacter</taxon>
    </lineage>
</organism>
<dbReference type="SMART" id="SM00965">
    <property type="entry name" value="STN"/>
    <property type="match status" value="1"/>
</dbReference>
<dbReference type="SUPFAM" id="SSF56935">
    <property type="entry name" value="Porins"/>
    <property type="match status" value="1"/>
</dbReference>
<dbReference type="NCBIfam" id="TIGR04057">
    <property type="entry name" value="SusC_RagA_signa"/>
    <property type="match status" value="1"/>
</dbReference>
<proteinExistence type="inferred from homology"/>
<keyword evidence="3 7" id="KW-1134">Transmembrane beta strand</keyword>
<dbReference type="Pfam" id="PF07715">
    <property type="entry name" value="Plug"/>
    <property type="match status" value="1"/>
</dbReference>
<accession>A0A1H9LCA5</accession>
<comment type="subcellular location">
    <subcellularLocation>
        <location evidence="1 7">Cell outer membrane</location>
        <topology evidence="1 7">Multi-pass membrane protein</topology>
    </subcellularLocation>
</comment>
<dbReference type="InterPro" id="IPR023996">
    <property type="entry name" value="TonB-dep_OMP_SusC/RagA"/>
</dbReference>
<dbReference type="Gene3D" id="2.40.170.20">
    <property type="entry name" value="TonB-dependent receptor, beta-barrel domain"/>
    <property type="match status" value="1"/>
</dbReference>
<evidence type="ECO:0000259" key="8">
    <source>
        <dbReference type="SMART" id="SM00965"/>
    </source>
</evidence>
<evidence type="ECO:0000256" key="2">
    <source>
        <dbReference type="ARBA" id="ARBA00022448"/>
    </source>
</evidence>